<dbReference type="GO" id="GO:0050511">
    <property type="term" value="F:undecaprenyldiphospho-muramoylpentapeptide beta-N-acetylglucosaminyltransferase activity"/>
    <property type="evidence" value="ECO:0007669"/>
    <property type="project" value="InterPro"/>
</dbReference>
<evidence type="ECO:0000256" key="8">
    <source>
        <dbReference type="ARBA" id="ARBA00023306"/>
    </source>
</evidence>
<evidence type="ECO:0000259" key="10">
    <source>
        <dbReference type="Pfam" id="PF03033"/>
    </source>
</evidence>
<dbReference type="AlphaFoldDB" id="A0A0F9JUX2"/>
<dbReference type="GO" id="GO:0008360">
    <property type="term" value="P:regulation of cell shape"/>
    <property type="evidence" value="ECO:0007669"/>
    <property type="project" value="UniProtKB-KW"/>
</dbReference>
<reference evidence="12" key="1">
    <citation type="journal article" date="2015" name="Nature">
        <title>Complex archaea that bridge the gap between prokaryotes and eukaryotes.</title>
        <authorList>
            <person name="Spang A."/>
            <person name="Saw J.H."/>
            <person name="Jorgensen S.L."/>
            <person name="Zaremba-Niedzwiedzka K."/>
            <person name="Martijn J."/>
            <person name="Lind A.E."/>
            <person name="van Eijk R."/>
            <person name="Schleper C."/>
            <person name="Guy L."/>
            <person name="Ettema T.J."/>
        </authorList>
    </citation>
    <scope>NUCLEOTIDE SEQUENCE</scope>
</reference>
<organism evidence="12">
    <name type="scientific">marine sediment metagenome</name>
    <dbReference type="NCBI Taxonomy" id="412755"/>
    <lineage>
        <taxon>unclassified sequences</taxon>
        <taxon>metagenomes</taxon>
        <taxon>ecological metagenomes</taxon>
    </lineage>
</organism>
<evidence type="ECO:0000256" key="6">
    <source>
        <dbReference type="ARBA" id="ARBA00022984"/>
    </source>
</evidence>
<dbReference type="InterPro" id="IPR006009">
    <property type="entry name" value="GlcNAc_MurG"/>
</dbReference>
<evidence type="ECO:0008006" key="13">
    <source>
        <dbReference type="Google" id="ProtNLM"/>
    </source>
</evidence>
<protein>
    <recommendedName>
        <fullName evidence="13">Glycosyl transferase family 28 C-terminal domain-containing protein</fullName>
    </recommendedName>
</protein>
<dbReference type="HAMAP" id="MF_00033">
    <property type="entry name" value="MurG"/>
    <property type="match status" value="1"/>
</dbReference>
<keyword evidence="2" id="KW-0132">Cell division</keyword>
<name>A0A0F9JUX2_9ZZZZ</name>
<evidence type="ECO:0000313" key="12">
    <source>
        <dbReference type="EMBL" id="KKM73508.1"/>
    </source>
</evidence>
<dbReference type="GO" id="GO:0009252">
    <property type="term" value="P:peptidoglycan biosynthetic process"/>
    <property type="evidence" value="ECO:0007669"/>
    <property type="project" value="UniProtKB-KW"/>
</dbReference>
<dbReference type="InterPro" id="IPR004276">
    <property type="entry name" value="GlycoTrans_28_N"/>
</dbReference>
<accession>A0A0F9JUX2</accession>
<keyword evidence="1" id="KW-1003">Cell membrane</keyword>
<dbReference type="GO" id="GO:0071555">
    <property type="term" value="P:cell wall organization"/>
    <property type="evidence" value="ECO:0007669"/>
    <property type="project" value="UniProtKB-KW"/>
</dbReference>
<evidence type="ECO:0000256" key="4">
    <source>
        <dbReference type="ARBA" id="ARBA00022679"/>
    </source>
</evidence>
<evidence type="ECO:0000259" key="11">
    <source>
        <dbReference type="Pfam" id="PF04101"/>
    </source>
</evidence>
<proteinExistence type="inferred from homology"/>
<keyword evidence="5" id="KW-0133">Cell shape</keyword>
<keyword evidence="7" id="KW-0472">Membrane</keyword>
<evidence type="ECO:0000256" key="1">
    <source>
        <dbReference type="ARBA" id="ARBA00022475"/>
    </source>
</evidence>
<keyword evidence="4" id="KW-0808">Transferase</keyword>
<dbReference type="GO" id="GO:0051301">
    <property type="term" value="P:cell division"/>
    <property type="evidence" value="ECO:0007669"/>
    <property type="project" value="UniProtKB-KW"/>
</dbReference>
<dbReference type="PANTHER" id="PTHR21015:SF22">
    <property type="entry name" value="GLYCOSYLTRANSFERASE"/>
    <property type="match status" value="1"/>
</dbReference>
<dbReference type="Pfam" id="PF03033">
    <property type="entry name" value="Glyco_transf_28"/>
    <property type="match status" value="1"/>
</dbReference>
<dbReference type="Gene3D" id="3.40.50.2000">
    <property type="entry name" value="Glycogen Phosphorylase B"/>
    <property type="match status" value="2"/>
</dbReference>
<keyword evidence="3" id="KW-0328">Glycosyltransferase</keyword>
<keyword evidence="6" id="KW-0573">Peptidoglycan synthesis</keyword>
<dbReference type="PANTHER" id="PTHR21015">
    <property type="entry name" value="UDP-N-ACETYLGLUCOSAMINE--N-ACETYLMURAMYL-(PENTAPEPTIDE) PYROPHOSPHORYL-UNDECAPRENOL N-ACETYLGLUCOSAMINE TRANSFERASE 1"/>
    <property type="match status" value="1"/>
</dbReference>
<dbReference type="GO" id="GO:0005975">
    <property type="term" value="P:carbohydrate metabolic process"/>
    <property type="evidence" value="ECO:0007669"/>
    <property type="project" value="InterPro"/>
</dbReference>
<gene>
    <name evidence="12" type="ORF">LCGC14_1409820</name>
</gene>
<dbReference type="InterPro" id="IPR007235">
    <property type="entry name" value="Glyco_trans_28_C"/>
</dbReference>
<dbReference type="SUPFAM" id="SSF53756">
    <property type="entry name" value="UDP-Glycosyltransferase/glycogen phosphorylase"/>
    <property type="match status" value="1"/>
</dbReference>
<keyword evidence="8" id="KW-0131">Cell cycle</keyword>
<dbReference type="NCBIfam" id="TIGR01133">
    <property type="entry name" value="murG"/>
    <property type="match status" value="1"/>
</dbReference>
<dbReference type="EMBL" id="LAZR01009292">
    <property type="protein sequence ID" value="KKM73508.1"/>
    <property type="molecule type" value="Genomic_DNA"/>
</dbReference>
<evidence type="ECO:0000256" key="7">
    <source>
        <dbReference type="ARBA" id="ARBA00023136"/>
    </source>
</evidence>
<comment type="caution">
    <text evidence="12">The sequence shown here is derived from an EMBL/GenBank/DDBJ whole genome shotgun (WGS) entry which is preliminary data.</text>
</comment>
<evidence type="ECO:0000256" key="2">
    <source>
        <dbReference type="ARBA" id="ARBA00022618"/>
    </source>
</evidence>
<dbReference type="CDD" id="cd03785">
    <property type="entry name" value="GT28_MurG"/>
    <property type="match status" value="1"/>
</dbReference>
<evidence type="ECO:0000256" key="5">
    <source>
        <dbReference type="ARBA" id="ARBA00022960"/>
    </source>
</evidence>
<feature type="domain" description="Glycosyl transferase family 28 C-terminal" evidence="11">
    <location>
        <begin position="191"/>
        <end position="355"/>
    </location>
</feature>
<dbReference type="Pfam" id="PF04101">
    <property type="entry name" value="Glyco_tran_28_C"/>
    <property type="match status" value="1"/>
</dbReference>
<evidence type="ECO:0000256" key="3">
    <source>
        <dbReference type="ARBA" id="ARBA00022676"/>
    </source>
</evidence>
<sequence length="372" mass="42280">MRVLITAGGTGGHIYPALAIASYLRERHLANRILWIGGRRKLEVELLRRQGFDFKQIKASPFPRAFWQEWIGFPFKLFLSFFQSFLILLQFRPTVVIGMGSFHSYPVVMLAFFFGIRSLVCEQNASFSLTNKFLLPYVSKIATSFPQTNKDLSKRIKNKTQLIGNPIHFKILATGRQKGIKRFNLDKDKFTLLFLGGSQGAHNLNKIGVEVIQLLNRQKKMRDEIQVIFITGENDMRWVENSLAPLKIRSLVSSYLQEIQYAYAASHLAICRSGATTIAELTVLGLPAILIPYPYATGRHQHENARVLQAKGAAHLLVENNLTGDRLKKLILNLIEDKNLLKKMSRRSKELGRPQATREMVELICDLANQAK</sequence>
<evidence type="ECO:0000256" key="9">
    <source>
        <dbReference type="ARBA" id="ARBA00023316"/>
    </source>
</evidence>
<feature type="domain" description="Glycosyltransferase family 28 N-terminal" evidence="10">
    <location>
        <begin position="3"/>
        <end position="142"/>
    </location>
</feature>
<keyword evidence="9" id="KW-0961">Cell wall biogenesis/degradation</keyword>